<dbReference type="InterPro" id="IPR024242">
    <property type="entry name" value="NCE101"/>
</dbReference>
<evidence type="ECO:0000313" key="1">
    <source>
        <dbReference type="EMBL" id="ORX99802.1"/>
    </source>
</evidence>
<proteinExistence type="predicted"/>
<dbReference type="Pfam" id="PF11654">
    <property type="entry name" value="NCE101"/>
    <property type="match status" value="1"/>
</dbReference>
<dbReference type="EMBL" id="MCFA01000192">
    <property type="protein sequence ID" value="ORX99802.1"/>
    <property type="molecule type" value="Genomic_DNA"/>
</dbReference>
<dbReference type="GO" id="GO:0009306">
    <property type="term" value="P:protein secretion"/>
    <property type="evidence" value="ECO:0007669"/>
    <property type="project" value="InterPro"/>
</dbReference>
<keyword evidence="2" id="KW-1185">Reference proteome</keyword>
<dbReference type="STRING" id="1231657.A0A1Y1YP74"/>
<evidence type="ECO:0008006" key="3">
    <source>
        <dbReference type="Google" id="ProtNLM"/>
    </source>
</evidence>
<reference evidence="1 2" key="1">
    <citation type="submission" date="2016-07" db="EMBL/GenBank/DDBJ databases">
        <title>Pervasive Adenine N6-methylation of Active Genes in Fungi.</title>
        <authorList>
            <consortium name="DOE Joint Genome Institute"/>
            <person name="Mondo S.J."/>
            <person name="Dannebaum R.O."/>
            <person name="Kuo R.C."/>
            <person name="Labutti K."/>
            <person name="Haridas S."/>
            <person name="Kuo A."/>
            <person name="Salamov A."/>
            <person name="Ahrendt S.R."/>
            <person name="Lipzen A."/>
            <person name="Sullivan W."/>
            <person name="Andreopoulos W.B."/>
            <person name="Clum A."/>
            <person name="Lindquist E."/>
            <person name="Daum C."/>
            <person name="Ramamoorthy G.K."/>
            <person name="Gryganskyi A."/>
            <person name="Culley D."/>
            <person name="Magnuson J.K."/>
            <person name="James T.Y."/>
            <person name="O'Malley M.A."/>
            <person name="Stajich J.E."/>
            <person name="Spatafora J.W."/>
            <person name="Visel A."/>
            <person name="Grigoriev I.V."/>
        </authorList>
    </citation>
    <scope>NUCLEOTIDE SEQUENCE [LARGE SCALE GENOMIC DNA]</scope>
    <source>
        <strain evidence="1 2">CBS 115471</strain>
    </source>
</reference>
<sequence>MAYQYIISKSLDPIFALSIGVAAALTRISREEKEKGRGTSESVDVFKRRVGLAWNGNATR</sequence>
<organism evidence="1 2">
    <name type="scientific">Clohesyomyces aquaticus</name>
    <dbReference type="NCBI Taxonomy" id="1231657"/>
    <lineage>
        <taxon>Eukaryota</taxon>
        <taxon>Fungi</taxon>
        <taxon>Dikarya</taxon>
        <taxon>Ascomycota</taxon>
        <taxon>Pezizomycotina</taxon>
        <taxon>Dothideomycetes</taxon>
        <taxon>Pleosporomycetidae</taxon>
        <taxon>Pleosporales</taxon>
        <taxon>Lindgomycetaceae</taxon>
        <taxon>Clohesyomyces</taxon>
    </lineage>
</organism>
<protein>
    <recommendedName>
        <fullName evidence="3">Non-classical export protein 1</fullName>
    </recommendedName>
</protein>
<dbReference type="Proteomes" id="UP000193144">
    <property type="component" value="Unassembled WGS sequence"/>
</dbReference>
<evidence type="ECO:0000313" key="2">
    <source>
        <dbReference type="Proteomes" id="UP000193144"/>
    </source>
</evidence>
<accession>A0A1Y1YP74</accession>
<comment type="caution">
    <text evidence="1">The sequence shown here is derived from an EMBL/GenBank/DDBJ whole genome shotgun (WGS) entry which is preliminary data.</text>
</comment>
<name>A0A1Y1YP74_9PLEO</name>
<dbReference type="AlphaFoldDB" id="A0A1Y1YP74"/>
<dbReference type="OrthoDB" id="2155101at2759"/>
<gene>
    <name evidence="1" type="ORF">BCR34DRAFT_495129</name>
</gene>